<organism evidence="3 4">
    <name type="scientific">Vreelandella rituensis</name>
    <dbReference type="NCBI Taxonomy" id="2282306"/>
    <lineage>
        <taxon>Bacteria</taxon>
        <taxon>Pseudomonadati</taxon>
        <taxon>Pseudomonadota</taxon>
        <taxon>Gammaproteobacteria</taxon>
        <taxon>Oceanospirillales</taxon>
        <taxon>Halomonadaceae</taxon>
        <taxon>Vreelandella</taxon>
    </lineage>
</organism>
<reference evidence="3 4" key="1">
    <citation type="submission" date="2018-07" db="EMBL/GenBank/DDBJ databases">
        <title>Halomonas rutogse sp. nov., isolated from Lake TangqianCo on Tibetan Plateau.</title>
        <authorList>
            <person name="Lu H."/>
            <person name="Xing P."/>
            <person name="Wu Q."/>
        </authorList>
    </citation>
    <scope>NUCLEOTIDE SEQUENCE [LARGE SCALE GENOMIC DNA]</scope>
    <source>
        <strain evidence="3 4">TQ8S</strain>
    </source>
</reference>
<evidence type="ECO:0000313" key="3">
    <source>
        <dbReference type="EMBL" id="RCV93712.1"/>
    </source>
</evidence>
<dbReference type="InterPro" id="IPR032689">
    <property type="entry name" value="TraG-D_C"/>
</dbReference>
<dbReference type="SUPFAM" id="SSF52540">
    <property type="entry name" value="P-loop containing nucleoside triphosphate hydrolases"/>
    <property type="match status" value="1"/>
</dbReference>
<feature type="compositionally biased region" description="Acidic residues" evidence="1">
    <location>
        <begin position="797"/>
        <end position="831"/>
    </location>
</feature>
<dbReference type="Gene3D" id="3.40.50.300">
    <property type="entry name" value="P-loop containing nucleotide triphosphate hydrolases"/>
    <property type="match status" value="2"/>
</dbReference>
<gene>
    <name evidence="3" type="ORF">DU506_00735</name>
</gene>
<feature type="compositionally biased region" description="Pro residues" evidence="1">
    <location>
        <begin position="729"/>
        <end position="739"/>
    </location>
</feature>
<dbReference type="PANTHER" id="PTHR30121">
    <property type="entry name" value="UNCHARACTERIZED PROTEIN YJGR-RELATED"/>
    <property type="match status" value="1"/>
</dbReference>
<protein>
    <recommendedName>
        <fullName evidence="2">TraD/TraG TraM recognition site domain-containing protein</fullName>
    </recommendedName>
</protein>
<feature type="compositionally biased region" description="Basic residues" evidence="1">
    <location>
        <begin position="872"/>
        <end position="883"/>
    </location>
</feature>
<feature type="compositionally biased region" description="Basic and acidic residues" evidence="1">
    <location>
        <begin position="832"/>
        <end position="849"/>
    </location>
</feature>
<feature type="region of interest" description="Disordered" evidence="1">
    <location>
        <begin position="657"/>
        <end position="692"/>
    </location>
</feature>
<dbReference type="Pfam" id="PF12696">
    <property type="entry name" value="TraG-D_C"/>
    <property type="match status" value="1"/>
</dbReference>
<feature type="compositionally biased region" description="Polar residues" evidence="1">
    <location>
        <begin position="670"/>
        <end position="679"/>
    </location>
</feature>
<evidence type="ECO:0000313" key="4">
    <source>
        <dbReference type="Proteomes" id="UP000253204"/>
    </source>
</evidence>
<dbReference type="PANTHER" id="PTHR30121:SF6">
    <property type="entry name" value="SLR6007 PROTEIN"/>
    <property type="match status" value="1"/>
</dbReference>
<comment type="caution">
    <text evidence="3">The sequence shown here is derived from an EMBL/GenBank/DDBJ whole genome shotgun (WGS) entry which is preliminary data.</text>
</comment>
<accession>A0A368UBI5</accession>
<name>A0A368UBI5_9GAMM</name>
<evidence type="ECO:0000259" key="2">
    <source>
        <dbReference type="Pfam" id="PF12696"/>
    </source>
</evidence>
<dbReference type="InterPro" id="IPR051162">
    <property type="entry name" value="T4SS_component"/>
</dbReference>
<proteinExistence type="predicted"/>
<dbReference type="InterPro" id="IPR027417">
    <property type="entry name" value="P-loop_NTPase"/>
</dbReference>
<dbReference type="EMBL" id="QPIJ01000001">
    <property type="protein sequence ID" value="RCV93712.1"/>
    <property type="molecule type" value="Genomic_DNA"/>
</dbReference>
<feature type="compositionally biased region" description="Basic and acidic residues" evidence="1">
    <location>
        <begin position="747"/>
        <end position="761"/>
    </location>
</feature>
<dbReference type="Proteomes" id="UP000253204">
    <property type="component" value="Unassembled WGS sequence"/>
</dbReference>
<keyword evidence="4" id="KW-1185">Reference proteome</keyword>
<dbReference type="AlphaFoldDB" id="A0A368UBI5"/>
<feature type="region of interest" description="Disordered" evidence="1">
    <location>
        <begin position="705"/>
        <end position="883"/>
    </location>
</feature>
<feature type="domain" description="TraD/TraG TraM recognition site" evidence="2">
    <location>
        <begin position="389"/>
        <end position="504"/>
    </location>
</feature>
<sequence>MVLYVIDTNQRLRKQDPFGRGTGPYIKRTPGKKKTVEEWSVLSTPSHRGGDGIWPMGNNFNTGEEVVAADNLVRTHMVLSGTTGSGKTVTMTSAFAYTAFVSGSGMVMIDGKADPKTWFDLFAMAVAAGRADDFLVLNFVVGASQQADYSFYSAAEKALWEEFRAVESNTFNLFGTGNSDTLFEIGASLLGSEASGENKMWVERAEALLRSLLKGLVELRDKGRIQISVKSLQEYMSLEKLSELEKDPDIDKTARDQIAAVLNEIPGYRDAMSIDDPQQRSMALADQPSKQFGFLLMQFSALYAMLIGTYGHIANVQFSDIYFPDIVYGRRILLCQLPALEKSPNSMSQLGRMALSGIKSALSQSISGRLTGLKADIVDRRPTNSLRAMLLIYDEAGSYLQAGTADVASQARSLGVFNVFSGQEWASFKSAGDLEAQRIVSNSGLKVILKTEDKETCDEFINAVGETQILRSGGKRFDKGRWVEDSQSLEKVPRVTVQEITNLAEGQAFMKWRDTLIPLRMPHVEPPAVVRAQRNDLVPIPGSMATDREQMRNKRDVTEEILEQAMPALNLVGLCRELGEAAEEPAQDSWRLMEKLVRYAHKHQVIIPWEESPPPAGRLDSSEIHAVNPSKGALALDYLIHTSTERHEELEKARKIVRNGRPSQPPYNPQEESLSTQGSLGQGVRQESRETDAVAARIASLLDNADAEHQPLPAEETPTPSESTAAPVEPQPPIEPPAPVESQESETGGKTEGAIDKKEAMRLALSQFKGTGDGSTQASPASDIEPEAADIHVAEPEPTDSYEPADESEYEEDFEEDYEEDYEDNGDDEGAHDDIELSAHDLEIEHDPSADLGIKSTPGHSPTGLLADIRPAAKKRKRLSKLD</sequence>
<evidence type="ECO:0000256" key="1">
    <source>
        <dbReference type="SAM" id="MobiDB-lite"/>
    </source>
</evidence>